<feature type="region of interest" description="Disordered" evidence="3">
    <location>
        <begin position="225"/>
        <end position="249"/>
    </location>
</feature>
<accession>A0A853ESJ6</accession>
<keyword evidence="1" id="KW-0378">Hydrolase</keyword>
<dbReference type="InterPro" id="IPR001375">
    <property type="entry name" value="Peptidase_S9_cat"/>
</dbReference>
<dbReference type="Gene3D" id="3.40.50.1820">
    <property type="entry name" value="alpha/beta hydrolase"/>
    <property type="match status" value="1"/>
</dbReference>
<sequence>MIPADLSLLHAPGTPALAPDGTFVVVARTAPDLDLDEYVGQLWRIAVDGSTPPVRLTRGHRDTEPQVSPDGRWVAFLRAEPEGRPQVHVVEASGGEPVRLTDLPLGAGGPQLSPDGSMLAFLARVPDEGRYVPGGNPGAEPPRHITELTYRHDGVGFTHDKRRQLFVVDVPVDPASRTAVPAAQDAGPTARQVTDGDVDLTSIAWLPDGRHVVAVGARHTARHQDRRSDAVVVDTAPEGDPTLRPLTDADSGSTLAVAAALPSADGSALWLLAQDMGPSGRDFVARQTGLFHLPLTTQDGAPAPVGVPARVTDEEAVDLDPATFAATAHGVLVGELRRGTVVLHELQVDGAARELLGGDVVVHGAATRAPAASSPGGTGASHVAGAEPGAGSALAVATVASPATSGDVHVVDLQTGATGTLTDWSAPLRATGRVREPVEVTSTAPDGYPVHGWVVTPDPERFGAGPHPTILMIHGGPFAQYTVALFDEVQTLAEAGYAVVYGNPRGAAGYGSAHGSAIRHAFGTVDTEDVLALLDAALTDPALDADRVGVMGGSYGGYLTAWLTTRTDRFEAAIVERGFLDPVSFVGSSDIGWFFGLEYLGDGDTDEARARVAAQSPMAHVAKVTTPTLVIHSEQDWRCPVEQGQRWFVELKRRGVESELLLFPGEGHELTRSGRPQHRLQRLEHVLAWWAQHLPVSPMVDGV</sequence>
<reference evidence="5 6" key="1">
    <citation type="submission" date="2020-07" db="EMBL/GenBank/DDBJ databases">
        <title>MOT database genomes.</title>
        <authorList>
            <person name="Joseph S."/>
            <person name="Aduse-Opoku J."/>
            <person name="Hashim A."/>
            <person name="Wade W."/>
            <person name="Curtis M."/>
        </authorList>
    </citation>
    <scope>NUCLEOTIDE SEQUENCE [LARGE SCALE GENOMIC DNA]</scope>
    <source>
        <strain evidence="5 6">DSM 100099</strain>
    </source>
</reference>
<feature type="domain" description="Peptidase S9 prolyl oligopeptidase catalytic" evidence="4">
    <location>
        <begin position="488"/>
        <end position="694"/>
    </location>
</feature>
<dbReference type="EMBL" id="JACBYE010000003">
    <property type="protein sequence ID" value="NYS92363.1"/>
    <property type="molecule type" value="Genomic_DNA"/>
</dbReference>
<evidence type="ECO:0000313" key="5">
    <source>
        <dbReference type="EMBL" id="NYS92363.1"/>
    </source>
</evidence>
<evidence type="ECO:0000313" key="6">
    <source>
        <dbReference type="Proteomes" id="UP000561011"/>
    </source>
</evidence>
<dbReference type="RefSeq" id="WP_179912241.1">
    <property type="nucleotide sequence ID" value="NZ_JACBYE010000003.1"/>
</dbReference>
<dbReference type="SUPFAM" id="SSF82171">
    <property type="entry name" value="DPP6 N-terminal domain-like"/>
    <property type="match status" value="1"/>
</dbReference>
<keyword evidence="6" id="KW-1185">Reference proteome</keyword>
<dbReference type="AlphaFoldDB" id="A0A853ESJ6"/>
<dbReference type="PANTHER" id="PTHR42776:SF27">
    <property type="entry name" value="DIPEPTIDYL PEPTIDASE FAMILY MEMBER 6"/>
    <property type="match status" value="1"/>
</dbReference>
<dbReference type="Proteomes" id="UP000561011">
    <property type="component" value="Unassembled WGS sequence"/>
</dbReference>
<evidence type="ECO:0000256" key="2">
    <source>
        <dbReference type="ARBA" id="ARBA00022825"/>
    </source>
</evidence>
<protein>
    <submittedName>
        <fullName evidence="5">S9 family peptidase</fullName>
    </submittedName>
</protein>
<organism evidence="5 6">
    <name type="scientific">Sanguibacter inulinus</name>
    <dbReference type="NCBI Taxonomy" id="60922"/>
    <lineage>
        <taxon>Bacteria</taxon>
        <taxon>Bacillati</taxon>
        <taxon>Actinomycetota</taxon>
        <taxon>Actinomycetes</taxon>
        <taxon>Micrococcales</taxon>
        <taxon>Sanguibacteraceae</taxon>
        <taxon>Sanguibacter</taxon>
    </lineage>
</organism>
<dbReference type="Pfam" id="PF00326">
    <property type="entry name" value="Peptidase_S9"/>
    <property type="match status" value="1"/>
</dbReference>
<proteinExistence type="predicted"/>
<evidence type="ECO:0000259" key="4">
    <source>
        <dbReference type="Pfam" id="PF00326"/>
    </source>
</evidence>
<dbReference type="InterPro" id="IPR029058">
    <property type="entry name" value="AB_hydrolase_fold"/>
</dbReference>
<comment type="caution">
    <text evidence="5">The sequence shown here is derived from an EMBL/GenBank/DDBJ whole genome shotgun (WGS) entry which is preliminary data.</text>
</comment>
<dbReference type="Pfam" id="PF07676">
    <property type="entry name" value="PD40"/>
    <property type="match status" value="2"/>
</dbReference>
<evidence type="ECO:0000256" key="3">
    <source>
        <dbReference type="SAM" id="MobiDB-lite"/>
    </source>
</evidence>
<dbReference type="SUPFAM" id="SSF53474">
    <property type="entry name" value="alpha/beta-Hydrolases"/>
    <property type="match status" value="1"/>
</dbReference>
<dbReference type="Gene3D" id="2.120.10.30">
    <property type="entry name" value="TolB, C-terminal domain"/>
    <property type="match status" value="1"/>
</dbReference>
<keyword evidence="2" id="KW-0645">Protease</keyword>
<keyword evidence="2" id="KW-0720">Serine protease</keyword>
<dbReference type="PANTHER" id="PTHR42776">
    <property type="entry name" value="SERINE PEPTIDASE S9 FAMILY MEMBER"/>
    <property type="match status" value="1"/>
</dbReference>
<dbReference type="Gene3D" id="2.120.10.60">
    <property type="entry name" value="Tricorn protease N-terminal domain"/>
    <property type="match status" value="1"/>
</dbReference>
<gene>
    <name evidence="5" type="ORF">HZZ10_02295</name>
</gene>
<evidence type="ECO:0000256" key="1">
    <source>
        <dbReference type="ARBA" id="ARBA00022801"/>
    </source>
</evidence>
<dbReference type="InterPro" id="IPR011042">
    <property type="entry name" value="6-blade_b-propeller_TolB-like"/>
</dbReference>
<dbReference type="GO" id="GO:0004252">
    <property type="term" value="F:serine-type endopeptidase activity"/>
    <property type="evidence" value="ECO:0007669"/>
    <property type="project" value="TreeGrafter"/>
</dbReference>
<dbReference type="InterPro" id="IPR011659">
    <property type="entry name" value="WD40"/>
</dbReference>
<dbReference type="GO" id="GO:0006508">
    <property type="term" value="P:proteolysis"/>
    <property type="evidence" value="ECO:0007669"/>
    <property type="project" value="InterPro"/>
</dbReference>
<name>A0A853ESJ6_9MICO</name>